<feature type="signal peptide" evidence="9">
    <location>
        <begin position="1"/>
        <end position="20"/>
    </location>
</feature>
<evidence type="ECO:0000313" key="11">
    <source>
        <dbReference type="EMBL" id="PWY97563.1"/>
    </source>
</evidence>
<dbReference type="EMBL" id="KZ819205">
    <property type="protein sequence ID" value="PWY97563.1"/>
    <property type="molecule type" value="Genomic_DNA"/>
</dbReference>
<keyword evidence="12" id="KW-1185">Reference proteome</keyword>
<dbReference type="GO" id="GO:0006508">
    <property type="term" value="P:proteolysis"/>
    <property type="evidence" value="ECO:0007669"/>
    <property type="project" value="UniProtKB-KW"/>
</dbReference>
<dbReference type="OrthoDB" id="2214at2759"/>
<comment type="similarity">
    <text evidence="8">Belongs to the peptidase M28 family. M28E subfamily.</text>
</comment>
<evidence type="ECO:0000256" key="3">
    <source>
        <dbReference type="ARBA" id="ARBA00022670"/>
    </source>
</evidence>
<keyword evidence="2" id="KW-0031">Aminopeptidase</keyword>
<gene>
    <name evidence="11" type="ORF">BCV70DRAFT_202738</name>
</gene>
<evidence type="ECO:0000256" key="5">
    <source>
        <dbReference type="ARBA" id="ARBA00022729"/>
    </source>
</evidence>
<evidence type="ECO:0000256" key="7">
    <source>
        <dbReference type="ARBA" id="ARBA00022833"/>
    </source>
</evidence>
<dbReference type="Pfam" id="PF04389">
    <property type="entry name" value="Peptidase_M28"/>
    <property type="match status" value="1"/>
</dbReference>
<dbReference type="PANTHER" id="PTHR12147">
    <property type="entry name" value="METALLOPEPTIDASE M28 FAMILY MEMBER"/>
    <property type="match status" value="1"/>
</dbReference>
<evidence type="ECO:0000259" key="10">
    <source>
        <dbReference type="Pfam" id="PF04389"/>
    </source>
</evidence>
<dbReference type="Proteomes" id="UP000246740">
    <property type="component" value="Unassembled WGS sequence"/>
</dbReference>
<dbReference type="InterPro" id="IPR045175">
    <property type="entry name" value="M28_fam"/>
</dbReference>
<comment type="cofactor">
    <cofactor evidence="1">
        <name>Zn(2+)</name>
        <dbReference type="ChEBI" id="CHEBI:29105"/>
    </cofactor>
</comment>
<feature type="chain" id="PRO_5016188785" description="Peptide hydrolase" evidence="9">
    <location>
        <begin position="21"/>
        <end position="425"/>
    </location>
</feature>
<evidence type="ECO:0000256" key="9">
    <source>
        <dbReference type="RuleBase" id="RU361240"/>
    </source>
</evidence>
<reference evidence="11 12" key="1">
    <citation type="journal article" date="2018" name="Mol. Biol. Evol.">
        <title>Broad Genomic Sampling Reveals a Smut Pathogenic Ancestry of the Fungal Clade Ustilaginomycotina.</title>
        <authorList>
            <person name="Kijpornyongpan T."/>
            <person name="Mondo S.J."/>
            <person name="Barry K."/>
            <person name="Sandor L."/>
            <person name="Lee J."/>
            <person name="Lipzen A."/>
            <person name="Pangilinan J."/>
            <person name="LaButti K."/>
            <person name="Hainaut M."/>
            <person name="Henrissat B."/>
            <person name="Grigoriev I.V."/>
            <person name="Spatafora J.W."/>
            <person name="Aime M.C."/>
        </authorList>
    </citation>
    <scope>NUCLEOTIDE SEQUENCE [LARGE SCALE GENOMIC DNA]</scope>
    <source>
        <strain evidence="11 12">MCA 3645</strain>
    </source>
</reference>
<keyword evidence="6 9" id="KW-0378">Hydrolase</keyword>
<dbReference type="FunFam" id="3.40.630.10:FF:000042">
    <property type="entry name" value="Peptide hydrolase"/>
    <property type="match status" value="1"/>
</dbReference>
<evidence type="ECO:0000256" key="6">
    <source>
        <dbReference type="ARBA" id="ARBA00022801"/>
    </source>
</evidence>
<evidence type="ECO:0000313" key="12">
    <source>
        <dbReference type="Proteomes" id="UP000246740"/>
    </source>
</evidence>
<feature type="domain" description="Peptidase M28" evidence="10">
    <location>
        <begin position="216"/>
        <end position="405"/>
    </location>
</feature>
<keyword evidence="7 9" id="KW-0862">Zinc</keyword>
<dbReference type="PANTHER" id="PTHR12147:SF56">
    <property type="entry name" value="AMINOPEPTIDASE YDR415C-RELATED"/>
    <property type="match status" value="1"/>
</dbReference>
<dbReference type="SUPFAM" id="SSF53187">
    <property type="entry name" value="Zn-dependent exopeptidases"/>
    <property type="match status" value="1"/>
</dbReference>
<sequence length="425" mass="46232">MKLTIPLAASGAILALAASAVPVHPGQQGQQLSLSLPAEMDAAMPTSQLASSMFGSLASAFRGAFEARLVQTAADSEPYWTTELGKQLLFYRGVNFMDVTDHQDLGMISSAAATAAASFGNGEVKKQTEFPKKLAHTDVLKKKVYPEISEKGPRAHLEKFTSFHTRYYKSATGRQSQAWLLSTVTSLVEEYKKFISVREFPHPWGQNSIILSVKGANSTLTKHRGVTILGAHQDSTNLFPFFAAPGADDDGSGTVTIIETLRVLLKSGWRPESDVEWHWYSAEEGGLLGSQAVAQSYERAATKVHAMLQQDMTAFVKAGTTETVGLVSDFVSTPLTTFIASLVDEYLDIGYTETKLGYAGSDHASWSKIGADSAFAIEATFENSNLKRIHTSQDTFDYPEFSFAHLMQFVRLSAAFVVELAGWAD</sequence>
<proteinExistence type="inferred from homology"/>
<dbReference type="InParanoid" id="A0A317XH02"/>
<protein>
    <recommendedName>
        <fullName evidence="9">Peptide hydrolase</fullName>
        <ecNumber evidence="9">3.4.-.-</ecNumber>
    </recommendedName>
</protein>
<evidence type="ECO:0000256" key="2">
    <source>
        <dbReference type="ARBA" id="ARBA00022438"/>
    </source>
</evidence>
<dbReference type="EC" id="3.4.-.-" evidence="9"/>
<dbReference type="AlphaFoldDB" id="A0A317XH02"/>
<dbReference type="Gene3D" id="3.40.630.10">
    <property type="entry name" value="Zn peptidases"/>
    <property type="match status" value="1"/>
</dbReference>
<dbReference type="GO" id="GO:0004177">
    <property type="term" value="F:aminopeptidase activity"/>
    <property type="evidence" value="ECO:0007669"/>
    <property type="project" value="UniProtKB-KW"/>
</dbReference>
<dbReference type="GO" id="GO:0008235">
    <property type="term" value="F:metalloexopeptidase activity"/>
    <property type="evidence" value="ECO:0007669"/>
    <property type="project" value="InterPro"/>
</dbReference>
<dbReference type="GO" id="GO:0046872">
    <property type="term" value="F:metal ion binding"/>
    <property type="evidence" value="ECO:0007669"/>
    <property type="project" value="UniProtKB-KW"/>
</dbReference>
<keyword evidence="4 9" id="KW-0479">Metal-binding</keyword>
<accession>A0A317XH02</accession>
<keyword evidence="5 9" id="KW-0732">Signal</keyword>
<dbReference type="InterPro" id="IPR007484">
    <property type="entry name" value="Peptidase_M28"/>
</dbReference>
<evidence type="ECO:0000256" key="8">
    <source>
        <dbReference type="ARBA" id="ARBA00043962"/>
    </source>
</evidence>
<evidence type="ECO:0000256" key="1">
    <source>
        <dbReference type="ARBA" id="ARBA00001947"/>
    </source>
</evidence>
<name>A0A317XH02_9BASI</name>
<dbReference type="STRING" id="1882483.A0A317XH02"/>
<evidence type="ECO:0000256" key="4">
    <source>
        <dbReference type="ARBA" id="ARBA00022723"/>
    </source>
</evidence>
<keyword evidence="3 9" id="KW-0645">Protease</keyword>
<organism evidence="11 12">
    <name type="scientific">Testicularia cyperi</name>
    <dbReference type="NCBI Taxonomy" id="1882483"/>
    <lineage>
        <taxon>Eukaryota</taxon>
        <taxon>Fungi</taxon>
        <taxon>Dikarya</taxon>
        <taxon>Basidiomycota</taxon>
        <taxon>Ustilaginomycotina</taxon>
        <taxon>Ustilaginomycetes</taxon>
        <taxon>Ustilaginales</taxon>
        <taxon>Anthracoideaceae</taxon>
        <taxon>Testicularia</taxon>
    </lineage>
</organism>